<dbReference type="Pfam" id="PF00447">
    <property type="entry name" value="HSF_DNA-bind"/>
    <property type="match status" value="1"/>
</dbReference>
<organism evidence="6 7">
    <name type="scientific">Seminavis robusta</name>
    <dbReference type="NCBI Taxonomy" id="568900"/>
    <lineage>
        <taxon>Eukaryota</taxon>
        <taxon>Sar</taxon>
        <taxon>Stramenopiles</taxon>
        <taxon>Ochrophyta</taxon>
        <taxon>Bacillariophyta</taxon>
        <taxon>Bacillariophyceae</taxon>
        <taxon>Bacillariophycidae</taxon>
        <taxon>Naviculales</taxon>
        <taxon>Naviculaceae</taxon>
        <taxon>Seminavis</taxon>
    </lineage>
</organism>
<evidence type="ECO:0000256" key="3">
    <source>
        <dbReference type="ARBA" id="ARBA00023242"/>
    </source>
</evidence>
<dbReference type="GO" id="GO:0003700">
    <property type="term" value="F:DNA-binding transcription factor activity"/>
    <property type="evidence" value="ECO:0007669"/>
    <property type="project" value="InterPro"/>
</dbReference>
<feature type="region of interest" description="Disordered" evidence="4">
    <location>
        <begin position="36"/>
        <end position="77"/>
    </location>
</feature>
<keyword evidence="3" id="KW-0539">Nucleus</keyword>
<feature type="compositionally biased region" description="Polar residues" evidence="4">
    <location>
        <begin position="36"/>
        <end position="45"/>
    </location>
</feature>
<evidence type="ECO:0000313" key="7">
    <source>
        <dbReference type="Proteomes" id="UP001153069"/>
    </source>
</evidence>
<dbReference type="PANTHER" id="PTHR10015">
    <property type="entry name" value="HEAT SHOCK TRANSCRIPTION FACTOR"/>
    <property type="match status" value="1"/>
</dbReference>
<accession>A0A9N8EZ58</accession>
<dbReference type="PANTHER" id="PTHR10015:SF206">
    <property type="entry name" value="HSF-TYPE DNA-BINDING DOMAIN-CONTAINING PROTEIN"/>
    <property type="match status" value="1"/>
</dbReference>
<dbReference type="GO" id="GO:0043565">
    <property type="term" value="F:sequence-specific DNA binding"/>
    <property type="evidence" value="ECO:0007669"/>
    <property type="project" value="InterPro"/>
</dbReference>
<dbReference type="Proteomes" id="UP001153069">
    <property type="component" value="Unassembled WGS sequence"/>
</dbReference>
<evidence type="ECO:0000259" key="5">
    <source>
        <dbReference type="Pfam" id="PF00447"/>
    </source>
</evidence>
<feature type="domain" description="HSF-type DNA-binding" evidence="5">
    <location>
        <begin position="108"/>
        <end position="202"/>
    </location>
</feature>
<protein>
    <submittedName>
        <fullName evidence="6">HSF-type DNA-binding</fullName>
    </submittedName>
</protein>
<dbReference type="EMBL" id="CAICTM010002047">
    <property type="protein sequence ID" value="CAB9527699.1"/>
    <property type="molecule type" value="Genomic_DNA"/>
</dbReference>
<keyword evidence="2 6" id="KW-0238">DNA-binding</keyword>
<gene>
    <name evidence="6" type="ORF">SEMRO_2049_G312570.1</name>
</gene>
<dbReference type="InterPro" id="IPR000232">
    <property type="entry name" value="HSF_DNA-bd"/>
</dbReference>
<dbReference type="InterPro" id="IPR036388">
    <property type="entry name" value="WH-like_DNA-bd_sf"/>
</dbReference>
<keyword evidence="7" id="KW-1185">Reference proteome</keyword>
<comment type="caution">
    <text evidence="6">The sequence shown here is derived from an EMBL/GenBank/DDBJ whole genome shotgun (WGS) entry which is preliminary data.</text>
</comment>
<evidence type="ECO:0000256" key="2">
    <source>
        <dbReference type="ARBA" id="ARBA00023125"/>
    </source>
</evidence>
<reference evidence="6" key="1">
    <citation type="submission" date="2020-06" db="EMBL/GenBank/DDBJ databases">
        <authorList>
            <consortium name="Plant Systems Biology data submission"/>
        </authorList>
    </citation>
    <scope>NUCLEOTIDE SEQUENCE</scope>
    <source>
        <strain evidence="6">D6</strain>
    </source>
</reference>
<dbReference type="OrthoDB" id="49295at2759"/>
<dbReference type="SUPFAM" id="SSF46785">
    <property type="entry name" value="Winged helix' DNA-binding domain"/>
    <property type="match status" value="1"/>
</dbReference>
<comment type="subcellular location">
    <subcellularLocation>
        <location evidence="1">Nucleus</location>
    </subcellularLocation>
</comment>
<dbReference type="InterPro" id="IPR036390">
    <property type="entry name" value="WH_DNA-bd_sf"/>
</dbReference>
<dbReference type="AlphaFoldDB" id="A0A9N8EZ58"/>
<evidence type="ECO:0000256" key="1">
    <source>
        <dbReference type="ARBA" id="ARBA00004123"/>
    </source>
</evidence>
<feature type="compositionally biased region" description="Basic and acidic residues" evidence="4">
    <location>
        <begin position="58"/>
        <end position="74"/>
    </location>
</feature>
<name>A0A9N8EZ58_9STRA</name>
<sequence length="347" mass="38630">MASTFETTPTNSKRKAEIALAEALVDGVNKANESVLTATTSQNSPFDGHQGETVADAAKSHEGDRPQKKAKSEIDESTVATTQEAIAAKLNAMSKKSNLSDYEKCSIFPQKLMQLLKNDEAPDAIWWLEDGESFAIEQEQFTKVMNKVSRTSKKKVKLDSILRNLYRWGFKKLKDRDLPPNVLAYSHPKFKRDASVELQTFSKKPEKATPAFRPSMAAPPSALARALSARAQAGYGDNWNEEGAADKSSMMMHAASQPQNPYDMLTGGGQQRLMMQSVMLQQQQQQQRQMLLQQELFYHEQQQRQALLLERASAERAAYAAQRFAGAPAPGFHSSASAFHQQPPYPF</sequence>
<evidence type="ECO:0000313" key="6">
    <source>
        <dbReference type="EMBL" id="CAB9527699.1"/>
    </source>
</evidence>
<dbReference type="Gene3D" id="1.10.10.10">
    <property type="entry name" value="Winged helix-like DNA-binding domain superfamily/Winged helix DNA-binding domain"/>
    <property type="match status" value="1"/>
</dbReference>
<dbReference type="GO" id="GO:0005634">
    <property type="term" value="C:nucleus"/>
    <property type="evidence" value="ECO:0007669"/>
    <property type="project" value="UniProtKB-SubCell"/>
</dbReference>
<evidence type="ECO:0000256" key="4">
    <source>
        <dbReference type="SAM" id="MobiDB-lite"/>
    </source>
</evidence>
<proteinExistence type="predicted"/>